<keyword evidence="2" id="KW-1185">Reference proteome</keyword>
<evidence type="ECO:0008006" key="3">
    <source>
        <dbReference type="Google" id="ProtNLM"/>
    </source>
</evidence>
<dbReference type="EMBL" id="KV419417">
    <property type="protein sequence ID" value="KZS91090.1"/>
    <property type="molecule type" value="Genomic_DNA"/>
</dbReference>
<dbReference type="Proteomes" id="UP000076722">
    <property type="component" value="Unassembled WGS sequence"/>
</dbReference>
<dbReference type="AlphaFoldDB" id="A0A164S210"/>
<name>A0A164S210_9AGAM</name>
<dbReference type="OrthoDB" id="3263651at2759"/>
<evidence type="ECO:0000313" key="2">
    <source>
        <dbReference type="Proteomes" id="UP000076722"/>
    </source>
</evidence>
<sequence length="387" mass="43515">MSTMCEPLHKLSKKSLTQGRNLFLWGHRNPAAGELGNPLNGGFNVQLFPHMSINTLYRWIRLVTGTTDPFELRPVTIKTVPTAFLGYAVVHTTSPALQESSTEVPPAGDYGAYYPSLAVRHAVEIRNAKSIQEAYNEYCGITPSEDEGDILRRVIVPKSTDSMILRSLESQPSLSYILSNFPGPLVDYNVMPSDVKDAVKQRSRVCELSGTPGGNHGDLTVEWIFLPSEAFRLPENLSFNFDPSPYVVPQNAIYLHRNLVKPLTDNAIGVDVEDDFRIVRFVGDLDLQGLSLPSHVSQAQTQRFDTAMKEFLRQHFVWCLRVHICGGDVLEDFKEEDIIETMRELGFRVGSDDEEVETPPLDDPLWQTEIGKVCWEMRVRSSLAGYR</sequence>
<gene>
    <name evidence="1" type="ORF">SISNIDRAFT_457075</name>
</gene>
<organism evidence="1 2">
    <name type="scientific">Sistotremastrum niveocremeum HHB9708</name>
    <dbReference type="NCBI Taxonomy" id="1314777"/>
    <lineage>
        <taxon>Eukaryota</taxon>
        <taxon>Fungi</taxon>
        <taxon>Dikarya</taxon>
        <taxon>Basidiomycota</taxon>
        <taxon>Agaricomycotina</taxon>
        <taxon>Agaricomycetes</taxon>
        <taxon>Sistotremastrales</taxon>
        <taxon>Sistotremastraceae</taxon>
        <taxon>Sertulicium</taxon>
        <taxon>Sertulicium niveocremeum</taxon>
    </lineage>
</organism>
<accession>A0A164S210</accession>
<evidence type="ECO:0000313" key="1">
    <source>
        <dbReference type="EMBL" id="KZS91090.1"/>
    </source>
</evidence>
<proteinExistence type="predicted"/>
<reference evidence="1 2" key="1">
    <citation type="journal article" date="2016" name="Mol. Biol. Evol.">
        <title>Comparative Genomics of Early-Diverging Mushroom-Forming Fungi Provides Insights into the Origins of Lignocellulose Decay Capabilities.</title>
        <authorList>
            <person name="Nagy L.G."/>
            <person name="Riley R."/>
            <person name="Tritt A."/>
            <person name="Adam C."/>
            <person name="Daum C."/>
            <person name="Floudas D."/>
            <person name="Sun H."/>
            <person name="Yadav J.S."/>
            <person name="Pangilinan J."/>
            <person name="Larsson K.H."/>
            <person name="Matsuura K."/>
            <person name="Barry K."/>
            <person name="Labutti K."/>
            <person name="Kuo R."/>
            <person name="Ohm R.A."/>
            <person name="Bhattacharya S.S."/>
            <person name="Shirouzu T."/>
            <person name="Yoshinaga Y."/>
            <person name="Martin F.M."/>
            <person name="Grigoriev I.V."/>
            <person name="Hibbett D.S."/>
        </authorList>
    </citation>
    <scope>NUCLEOTIDE SEQUENCE [LARGE SCALE GENOMIC DNA]</scope>
    <source>
        <strain evidence="1 2">HHB9708</strain>
    </source>
</reference>
<protein>
    <recommendedName>
        <fullName evidence="3">HNH nuclease domain-containing protein</fullName>
    </recommendedName>
</protein>